<evidence type="ECO:0000256" key="2">
    <source>
        <dbReference type="SAM" id="SignalP"/>
    </source>
</evidence>
<keyword evidence="2" id="KW-0732">Signal</keyword>
<name>A0A9N9WQK2_9DIPT</name>
<feature type="compositionally biased region" description="Basic residues" evidence="1">
    <location>
        <begin position="200"/>
        <end position="210"/>
    </location>
</feature>
<protein>
    <submittedName>
        <fullName evidence="3">Uncharacterized protein</fullName>
    </submittedName>
</protein>
<dbReference type="Pfam" id="PF15002">
    <property type="entry name" value="ERK-JNK_inhib"/>
    <property type="match status" value="1"/>
</dbReference>
<keyword evidence="4" id="KW-1185">Reference proteome</keyword>
<feature type="region of interest" description="Disordered" evidence="1">
    <location>
        <begin position="191"/>
        <end position="220"/>
    </location>
</feature>
<evidence type="ECO:0000313" key="3">
    <source>
        <dbReference type="EMBL" id="CAG9805060.1"/>
    </source>
</evidence>
<dbReference type="InterPro" id="IPR026321">
    <property type="entry name" value="CC134"/>
</dbReference>
<dbReference type="OrthoDB" id="5854099at2759"/>
<gene>
    <name evidence="3" type="ORF">CHIRRI_LOCUS7936</name>
</gene>
<evidence type="ECO:0000256" key="1">
    <source>
        <dbReference type="SAM" id="MobiDB-lite"/>
    </source>
</evidence>
<feature type="chain" id="PRO_5040417370" evidence="2">
    <location>
        <begin position="20"/>
        <end position="220"/>
    </location>
</feature>
<reference evidence="3" key="1">
    <citation type="submission" date="2022-01" db="EMBL/GenBank/DDBJ databases">
        <authorList>
            <person name="King R."/>
        </authorList>
    </citation>
    <scope>NUCLEOTIDE SEQUENCE</scope>
</reference>
<sequence>MNTWLRISIFIVMLSITSANVEEIDDKLKTFPKKLLARRREEHFQLLKMVANNQKYEHRFQLMTIGLSKAFDLIIENKEPKEAKNTEKVPKETILFIENACLFMDFLVNFPDDIYIVLNKIKRTDPDKNWKEILKISLTFLEKNLDLLDEVTTKEFEFVKRNLNVFLNEERLWSYPLENSVRDLLEISQKADQESDKFKDNKKKKKKFKKGPGLQGKFEL</sequence>
<dbReference type="EMBL" id="OU895878">
    <property type="protein sequence ID" value="CAG9805060.1"/>
    <property type="molecule type" value="Genomic_DNA"/>
</dbReference>
<accession>A0A9N9WQK2</accession>
<dbReference type="AlphaFoldDB" id="A0A9N9WQK2"/>
<evidence type="ECO:0000313" key="4">
    <source>
        <dbReference type="Proteomes" id="UP001153620"/>
    </source>
</evidence>
<proteinExistence type="predicted"/>
<reference evidence="3" key="2">
    <citation type="submission" date="2022-10" db="EMBL/GenBank/DDBJ databases">
        <authorList>
            <consortium name="ENA_rothamsted_submissions"/>
            <consortium name="culmorum"/>
            <person name="King R."/>
        </authorList>
    </citation>
    <scope>NUCLEOTIDE SEQUENCE</scope>
</reference>
<dbReference type="Proteomes" id="UP001153620">
    <property type="component" value="Chromosome 2"/>
</dbReference>
<organism evidence="3 4">
    <name type="scientific">Chironomus riparius</name>
    <dbReference type="NCBI Taxonomy" id="315576"/>
    <lineage>
        <taxon>Eukaryota</taxon>
        <taxon>Metazoa</taxon>
        <taxon>Ecdysozoa</taxon>
        <taxon>Arthropoda</taxon>
        <taxon>Hexapoda</taxon>
        <taxon>Insecta</taxon>
        <taxon>Pterygota</taxon>
        <taxon>Neoptera</taxon>
        <taxon>Endopterygota</taxon>
        <taxon>Diptera</taxon>
        <taxon>Nematocera</taxon>
        <taxon>Chironomoidea</taxon>
        <taxon>Chironomidae</taxon>
        <taxon>Chironominae</taxon>
        <taxon>Chironomus</taxon>
    </lineage>
</organism>
<feature type="signal peptide" evidence="2">
    <location>
        <begin position="1"/>
        <end position="19"/>
    </location>
</feature>